<name>A0A5J4UTR5_9EUKA</name>
<dbReference type="Proteomes" id="UP000324800">
    <property type="component" value="Unassembled WGS sequence"/>
</dbReference>
<protein>
    <submittedName>
        <fullName evidence="1">Uncharacterized protein</fullName>
    </submittedName>
</protein>
<comment type="caution">
    <text evidence="1">The sequence shown here is derived from an EMBL/GenBank/DDBJ whole genome shotgun (WGS) entry which is preliminary data.</text>
</comment>
<gene>
    <name evidence="1" type="ORF">EZS28_031357</name>
</gene>
<reference evidence="1 2" key="1">
    <citation type="submission" date="2019-03" db="EMBL/GenBank/DDBJ databases">
        <title>Single cell metagenomics reveals metabolic interactions within the superorganism composed of flagellate Streblomastix strix and complex community of Bacteroidetes bacteria on its surface.</title>
        <authorList>
            <person name="Treitli S.C."/>
            <person name="Kolisko M."/>
            <person name="Husnik F."/>
            <person name="Keeling P."/>
            <person name="Hampl V."/>
        </authorList>
    </citation>
    <scope>NUCLEOTIDE SEQUENCE [LARGE SCALE GENOMIC DNA]</scope>
    <source>
        <strain evidence="1">ST1C</strain>
    </source>
</reference>
<dbReference type="EMBL" id="SNRW01013014">
    <property type="protein sequence ID" value="KAA6373115.1"/>
    <property type="molecule type" value="Genomic_DNA"/>
</dbReference>
<proteinExistence type="predicted"/>
<accession>A0A5J4UTR5</accession>
<sequence length="168" mass="19106">MNRFLAKAIQVQGLNAIESQLESKAIGCTADLITSIRTEQLTQNGLKNLVCDIAPVRVSIKNYVVTEVTANMAGYKATDACLARVRDFFTTRAFVVPAQSVEIWPFPTSAALTGIKTSQIFHYLLCYRLCIIIPKRYQMHNLPQESLLLKYVTDNLWKKLPRYAHEYY</sequence>
<evidence type="ECO:0000313" key="2">
    <source>
        <dbReference type="Proteomes" id="UP000324800"/>
    </source>
</evidence>
<evidence type="ECO:0000313" key="1">
    <source>
        <dbReference type="EMBL" id="KAA6373115.1"/>
    </source>
</evidence>
<dbReference type="AlphaFoldDB" id="A0A5J4UTR5"/>
<organism evidence="1 2">
    <name type="scientific">Streblomastix strix</name>
    <dbReference type="NCBI Taxonomy" id="222440"/>
    <lineage>
        <taxon>Eukaryota</taxon>
        <taxon>Metamonada</taxon>
        <taxon>Preaxostyla</taxon>
        <taxon>Oxymonadida</taxon>
        <taxon>Streblomastigidae</taxon>
        <taxon>Streblomastix</taxon>
    </lineage>
</organism>